<dbReference type="Proteomes" id="UP000706151">
    <property type="component" value="Unassembled WGS sequence"/>
</dbReference>
<dbReference type="AlphaFoldDB" id="A0A935TD21"/>
<gene>
    <name evidence="1" type="ORF">IPK02_21365</name>
</gene>
<dbReference type="InterPro" id="IPR025503">
    <property type="entry name" value="DUF4391"/>
</dbReference>
<name>A0A935TD21_9PROT</name>
<organism evidence="1 2">
    <name type="scientific">Candidatus Accumulibacter affinis</name>
    <dbReference type="NCBI Taxonomy" id="2954384"/>
    <lineage>
        <taxon>Bacteria</taxon>
        <taxon>Pseudomonadati</taxon>
        <taxon>Pseudomonadota</taxon>
        <taxon>Betaproteobacteria</taxon>
        <taxon>Candidatus Accumulibacter</taxon>
    </lineage>
</organism>
<dbReference type="Pfam" id="PF14335">
    <property type="entry name" value="DUF4391"/>
    <property type="match status" value="1"/>
</dbReference>
<protein>
    <submittedName>
        <fullName evidence="1">DUF4391 domain-containing protein</fullName>
    </submittedName>
</protein>
<dbReference type="EMBL" id="JADJOT010000012">
    <property type="protein sequence ID" value="MBK7956286.1"/>
    <property type="molecule type" value="Genomic_DNA"/>
</dbReference>
<comment type="caution">
    <text evidence="1">The sequence shown here is derived from an EMBL/GenBank/DDBJ whole genome shotgun (WGS) entry which is preliminary data.</text>
</comment>
<evidence type="ECO:0000313" key="2">
    <source>
        <dbReference type="Proteomes" id="UP000706151"/>
    </source>
</evidence>
<sequence length="269" mass="29605">MNEPHRLASADLIAAFDLPAAALVNQRVPKKLLVENGAPTTADRKLIQERIEEITWVAALKPASIGVPEYRDEQRAYLELAVLLVDLREAGKVSRLAELIHRAIPYPVLLILADSDGLMLSLAHIRWAQKEADKTVLEAGYPQMAQIGADKGNPDFHLRESATSAEDAFLQALSLRNQPRADLHALYQGWLDTLTALQAAAITGCFAQSENAEQTTARRIALHRCREIDGEVARLRLAAAKEKQMARQVAVNMGIKALLAERERAATNL</sequence>
<reference evidence="1 2" key="1">
    <citation type="submission" date="2020-10" db="EMBL/GenBank/DDBJ databases">
        <title>Connecting structure to function with the recovery of over 1000 high-quality activated sludge metagenome-assembled genomes encoding full-length rRNA genes using long-read sequencing.</title>
        <authorList>
            <person name="Singleton C.M."/>
            <person name="Petriglieri F."/>
            <person name="Kristensen J.M."/>
            <person name="Kirkegaard R.H."/>
            <person name="Michaelsen T.Y."/>
            <person name="Andersen M.H."/>
            <person name="Karst S.M."/>
            <person name="Dueholm M.S."/>
            <person name="Nielsen P.H."/>
            <person name="Albertsen M."/>
        </authorList>
    </citation>
    <scope>NUCLEOTIDE SEQUENCE [LARGE SCALE GENOMIC DNA]</scope>
    <source>
        <strain evidence="1">Fred_18-Q3-R57-64_BAT3C.720</strain>
    </source>
</reference>
<proteinExistence type="predicted"/>
<accession>A0A935TD21</accession>
<evidence type="ECO:0000313" key="1">
    <source>
        <dbReference type="EMBL" id="MBK7956286.1"/>
    </source>
</evidence>